<dbReference type="Proteomes" id="UP001595816">
    <property type="component" value="Unassembled WGS sequence"/>
</dbReference>
<dbReference type="Pfam" id="PF20736">
    <property type="entry name" value="Glyco_hydro127M"/>
    <property type="match status" value="1"/>
</dbReference>
<evidence type="ECO:0000256" key="1">
    <source>
        <dbReference type="ARBA" id="ARBA00022729"/>
    </source>
</evidence>
<proteinExistence type="predicted"/>
<dbReference type="InterPro" id="IPR049046">
    <property type="entry name" value="Beta-AFase-like_GH127_middle"/>
</dbReference>
<accession>A0ABV8LVQ0</accession>
<dbReference type="EMBL" id="JBHSAY010000020">
    <property type="protein sequence ID" value="MFC4135122.1"/>
    <property type="molecule type" value="Genomic_DNA"/>
</dbReference>
<dbReference type="SMART" id="SM00560">
    <property type="entry name" value="LamGL"/>
    <property type="match status" value="1"/>
</dbReference>
<dbReference type="Pfam" id="PF13385">
    <property type="entry name" value="Laminin_G_3"/>
    <property type="match status" value="1"/>
</dbReference>
<evidence type="ECO:0000259" key="3">
    <source>
        <dbReference type="SMART" id="SM00560"/>
    </source>
</evidence>
<sequence>MRHERVTRRTLLATGVAAGVAARAERSREAPGAQSVAPLLTGEPAGVARPDTGVSVYPFPLSAVTLLTGPFLANQGRTQAYLKFVDADRLLHTFRLNYGLSSSATACGGWESPTTELRGHSTGHLLTALAQSYANTGDTAYKTKGDYIVGVLAQCQARAATVGFNTGFLSAFPESFIDRVEARQSVWAPYYTLHKIMAGLLDMHLLAGNAQALTVLTAMAAWVRFRMDRLTQTQRQNMLDTEFGGMNEVLANLYQVTADANHLTTAQYFDHAEIFDPLASNTDALNGYHANTQIPKAIGAIREYHATGTTRYRDIAVNFWDIVVGHHTYVIGGNSDGEYFKAPDRIASQLSDSTCEVCNSYNMLKLTRQLFFTNPARLDYLEYYERTLWNQMLGEQDPDSAHGFVTYYTPLRAGGIKTYSNDYNDFTCDHGSGMETHTKFADTVYFHDNANTIFVNLFIASTVNWAAKGVTIRQDTSFPETNSTTLTVTGNAAFTLKLRVPSWAAGATVTLNGTAVAATPGAHVTITRSWTTGDVVAMTMPMALTRSATPDSATTQAVKIGPIVLAGAYGTTNLSALPTLNPATLTATSTPLQYTATASTGTVTLLPFYKMHHQRYTVYWNVTSAQPLPEFVAWYKFDETSGTTAADATGNGKTATLAGGTAWVAGRGGNAVDLNGSTGYVTLPAGILAGAAAATVATWVRIDTLTSWSRVFDFGSSTTANMFLTPRSSSGTARFAITTSGSGGEQRINAPAALPTGAWTHVAVTLNGAVGVLYVNGAEVARSTGLTLTPASLGSTTANRIGRSQYADPYLDGAVDGLRLYSRALSASEIAALYTSGT</sequence>
<dbReference type="InterPro" id="IPR012878">
    <property type="entry name" value="Beta-AFase-like_GH127_cat"/>
</dbReference>
<dbReference type="SUPFAM" id="SSF48208">
    <property type="entry name" value="Six-hairpin glycosidases"/>
    <property type="match status" value="1"/>
</dbReference>
<dbReference type="PANTHER" id="PTHR31151">
    <property type="entry name" value="PROLINE-TRNA LIGASE (DUF1680)"/>
    <property type="match status" value="1"/>
</dbReference>
<dbReference type="Pfam" id="PF07944">
    <property type="entry name" value="Beta-AFase-like_GH127_cat"/>
    <property type="match status" value="1"/>
</dbReference>
<dbReference type="InterPro" id="IPR006558">
    <property type="entry name" value="LamG-like"/>
</dbReference>
<dbReference type="PANTHER" id="PTHR31151:SF0">
    <property type="entry name" value="PROLINE-TRNA LIGASE (DUF1680)"/>
    <property type="match status" value="1"/>
</dbReference>
<keyword evidence="1" id="KW-0732">Signal</keyword>
<dbReference type="InterPro" id="IPR013320">
    <property type="entry name" value="ConA-like_dom_sf"/>
</dbReference>
<dbReference type="InterPro" id="IPR008928">
    <property type="entry name" value="6-hairpin_glycosidase_sf"/>
</dbReference>
<keyword evidence="2" id="KW-1015">Disulfide bond</keyword>
<dbReference type="PROSITE" id="PS51318">
    <property type="entry name" value="TAT"/>
    <property type="match status" value="1"/>
</dbReference>
<feature type="domain" description="LamG-like jellyroll fold" evidence="3">
    <location>
        <begin position="692"/>
        <end position="828"/>
    </location>
</feature>
<gene>
    <name evidence="4" type="ORF">ACFOZ4_31305</name>
</gene>
<keyword evidence="5" id="KW-1185">Reference proteome</keyword>
<evidence type="ECO:0000313" key="5">
    <source>
        <dbReference type="Proteomes" id="UP001595816"/>
    </source>
</evidence>
<evidence type="ECO:0000256" key="2">
    <source>
        <dbReference type="ARBA" id="ARBA00023157"/>
    </source>
</evidence>
<dbReference type="SUPFAM" id="SSF49899">
    <property type="entry name" value="Concanavalin A-like lectins/glucanases"/>
    <property type="match status" value="1"/>
</dbReference>
<name>A0ABV8LVQ0_9ACTN</name>
<dbReference type="RefSeq" id="WP_253763001.1">
    <property type="nucleotide sequence ID" value="NZ_JAMZDZ010000001.1"/>
</dbReference>
<reference evidence="5" key="1">
    <citation type="journal article" date="2019" name="Int. J. Syst. Evol. Microbiol.">
        <title>The Global Catalogue of Microorganisms (GCM) 10K type strain sequencing project: providing services to taxonomists for standard genome sequencing and annotation.</title>
        <authorList>
            <consortium name="The Broad Institute Genomics Platform"/>
            <consortium name="The Broad Institute Genome Sequencing Center for Infectious Disease"/>
            <person name="Wu L."/>
            <person name="Ma J."/>
        </authorList>
    </citation>
    <scope>NUCLEOTIDE SEQUENCE [LARGE SCALE GENOMIC DNA]</scope>
    <source>
        <strain evidence="5">CGMCC 4.7289</strain>
    </source>
</reference>
<dbReference type="Gene3D" id="2.60.120.200">
    <property type="match status" value="1"/>
</dbReference>
<dbReference type="InterPro" id="IPR006311">
    <property type="entry name" value="TAT_signal"/>
</dbReference>
<protein>
    <submittedName>
        <fullName evidence="4">Beta-L-arabinofuranosidase domain-containing protein</fullName>
    </submittedName>
</protein>
<organism evidence="4 5">
    <name type="scientific">Hamadaea flava</name>
    <dbReference type="NCBI Taxonomy" id="1742688"/>
    <lineage>
        <taxon>Bacteria</taxon>
        <taxon>Bacillati</taxon>
        <taxon>Actinomycetota</taxon>
        <taxon>Actinomycetes</taxon>
        <taxon>Micromonosporales</taxon>
        <taxon>Micromonosporaceae</taxon>
        <taxon>Hamadaea</taxon>
    </lineage>
</organism>
<evidence type="ECO:0000313" key="4">
    <source>
        <dbReference type="EMBL" id="MFC4135122.1"/>
    </source>
</evidence>
<comment type="caution">
    <text evidence="4">The sequence shown here is derived from an EMBL/GenBank/DDBJ whole genome shotgun (WGS) entry which is preliminary data.</text>
</comment>